<sequence>MNQTFKLTVMPGLLSEGEFAGHLETVHFIAKSETELHEWWAVNTGTLEQEFGQVVSLELASHLVGRLRVGETVEFPNRYAFEEVKCKIGGRWQD</sequence>
<evidence type="ECO:0000313" key="1">
    <source>
        <dbReference type="EMBL" id="MBB5060475.1"/>
    </source>
</evidence>
<proteinExistence type="predicted"/>
<dbReference type="EMBL" id="JACHIP010000014">
    <property type="protein sequence ID" value="MBB5060475.1"/>
    <property type="molecule type" value="Genomic_DNA"/>
</dbReference>
<name>A0A7W7ZID0_9BACT</name>
<protein>
    <submittedName>
        <fullName evidence="1">Uncharacterized protein</fullName>
    </submittedName>
</protein>
<accession>A0A7W7ZID0</accession>
<comment type="caution">
    <text evidence="1">The sequence shown here is derived from an EMBL/GenBank/DDBJ whole genome shotgun (WGS) entry which is preliminary data.</text>
</comment>
<dbReference type="RefSeq" id="WP_184222798.1">
    <property type="nucleotide sequence ID" value="NZ_JACHIP010000014.1"/>
</dbReference>
<dbReference type="AlphaFoldDB" id="A0A7W7ZID0"/>
<evidence type="ECO:0000313" key="2">
    <source>
        <dbReference type="Proteomes" id="UP000540989"/>
    </source>
</evidence>
<dbReference type="Proteomes" id="UP000540989">
    <property type="component" value="Unassembled WGS sequence"/>
</dbReference>
<gene>
    <name evidence="1" type="ORF">HDF16_005211</name>
</gene>
<keyword evidence="2" id="KW-1185">Reference proteome</keyword>
<organism evidence="1 2">
    <name type="scientific">Granulicella aggregans</name>
    <dbReference type="NCBI Taxonomy" id="474949"/>
    <lineage>
        <taxon>Bacteria</taxon>
        <taxon>Pseudomonadati</taxon>
        <taxon>Acidobacteriota</taxon>
        <taxon>Terriglobia</taxon>
        <taxon>Terriglobales</taxon>
        <taxon>Acidobacteriaceae</taxon>
        <taxon>Granulicella</taxon>
    </lineage>
</organism>
<reference evidence="1 2" key="1">
    <citation type="submission" date="2020-08" db="EMBL/GenBank/DDBJ databases">
        <title>Genomic Encyclopedia of Type Strains, Phase IV (KMG-V): Genome sequencing to study the core and pangenomes of soil and plant-associated prokaryotes.</title>
        <authorList>
            <person name="Whitman W."/>
        </authorList>
    </citation>
    <scope>NUCLEOTIDE SEQUENCE [LARGE SCALE GENOMIC DNA]</scope>
    <source>
        <strain evidence="1 2">M8UP14</strain>
    </source>
</reference>